<name>A0ABW2LD50_9BACT</name>
<dbReference type="PIRSF" id="PIRSF001235">
    <property type="entry name" value="Amidase_carbamoylase"/>
    <property type="match status" value="1"/>
</dbReference>
<evidence type="ECO:0000313" key="5">
    <source>
        <dbReference type="Proteomes" id="UP001596472"/>
    </source>
</evidence>
<dbReference type="Gene3D" id="3.40.630.10">
    <property type="entry name" value="Zn peptidases"/>
    <property type="match status" value="1"/>
</dbReference>
<organism evidence="4 5">
    <name type="scientific">Haloferula chungangensis</name>
    <dbReference type="NCBI Taxonomy" id="1048331"/>
    <lineage>
        <taxon>Bacteria</taxon>
        <taxon>Pseudomonadati</taxon>
        <taxon>Verrucomicrobiota</taxon>
        <taxon>Verrucomicrobiia</taxon>
        <taxon>Verrucomicrobiales</taxon>
        <taxon>Verrucomicrobiaceae</taxon>
        <taxon>Haloferula</taxon>
    </lineage>
</organism>
<dbReference type="InterPro" id="IPR002933">
    <property type="entry name" value="Peptidase_M20"/>
</dbReference>
<proteinExistence type="inferred from homology"/>
<gene>
    <name evidence="4" type="ORF">ACFQY0_19995</name>
</gene>
<dbReference type="InterPro" id="IPR011650">
    <property type="entry name" value="Peptidase_M20_dimer"/>
</dbReference>
<dbReference type="SUPFAM" id="SSF55031">
    <property type="entry name" value="Bacterial exopeptidase dimerisation domain"/>
    <property type="match status" value="1"/>
</dbReference>
<evidence type="ECO:0000259" key="3">
    <source>
        <dbReference type="Pfam" id="PF07687"/>
    </source>
</evidence>
<dbReference type="Gene3D" id="3.30.70.360">
    <property type="match status" value="1"/>
</dbReference>
<sequence length="422" mass="45876">MRIKERAEISIDRLRNDLRELSGIGREEDGGLYRMAFTAADMAGKDWLEQRMKECGLETSRDGACNVIGRYEGRDPEAPALVIGSHIDTVPCAGVLDGTLGVLSGLECLRALKQAGLVPQRPIELVAFSDEEGRFGGMFGSQAFAGQITPDTIHNAADLGGLKLSDVMKEQGLDPWQALEARRDPKTLAAYLELHIEQGPVLTEEQLQIGVVEAITGLFKWSVTFSGEPNHAGTTPMPMRKDAFMGVADFAHELPRILDENGGENSRATIGRVELVPGSPNTVPGEARFSIDVRDTSEEVMNELATSIPKALRAIARRRGLKFSYETESWIHPVDCDSQLVDGVESAAKDCGVSYRRMASGAAHDAQIMAGVCPVAMIFVPSIGGLSHSPQEWTGYDDIEAGAGVMLRAIERFAFDDQRNFQ</sequence>
<dbReference type="EMBL" id="JBHTBS010000018">
    <property type="protein sequence ID" value="MFC7339485.1"/>
    <property type="molecule type" value="Genomic_DNA"/>
</dbReference>
<protein>
    <submittedName>
        <fullName evidence="4">Zn-dependent hydrolase</fullName>
    </submittedName>
</protein>
<comment type="caution">
    <text evidence="4">The sequence shown here is derived from an EMBL/GenBank/DDBJ whole genome shotgun (WGS) entry which is preliminary data.</text>
</comment>
<dbReference type="GO" id="GO:0016787">
    <property type="term" value="F:hydrolase activity"/>
    <property type="evidence" value="ECO:0007669"/>
    <property type="project" value="UniProtKB-KW"/>
</dbReference>
<dbReference type="Pfam" id="PF07687">
    <property type="entry name" value="M20_dimer"/>
    <property type="match status" value="1"/>
</dbReference>
<reference evidence="5" key="1">
    <citation type="journal article" date="2019" name="Int. J. Syst. Evol. Microbiol.">
        <title>The Global Catalogue of Microorganisms (GCM) 10K type strain sequencing project: providing services to taxonomists for standard genome sequencing and annotation.</title>
        <authorList>
            <consortium name="The Broad Institute Genomics Platform"/>
            <consortium name="The Broad Institute Genome Sequencing Center for Infectious Disease"/>
            <person name="Wu L."/>
            <person name="Ma J."/>
        </authorList>
    </citation>
    <scope>NUCLEOTIDE SEQUENCE [LARGE SCALE GENOMIC DNA]</scope>
    <source>
        <strain evidence="5">CGMCC 4.1467</strain>
    </source>
</reference>
<dbReference type="PANTHER" id="PTHR32494">
    <property type="entry name" value="ALLANTOATE DEIMINASE-RELATED"/>
    <property type="match status" value="1"/>
</dbReference>
<dbReference type="Pfam" id="PF01546">
    <property type="entry name" value="Peptidase_M20"/>
    <property type="match status" value="1"/>
</dbReference>
<evidence type="ECO:0000313" key="4">
    <source>
        <dbReference type="EMBL" id="MFC7339485.1"/>
    </source>
</evidence>
<dbReference type="NCBIfam" id="NF006771">
    <property type="entry name" value="PRK09290.1-5"/>
    <property type="match status" value="1"/>
</dbReference>
<comment type="similarity">
    <text evidence="1">Belongs to the peptidase M20 family.</text>
</comment>
<dbReference type="RefSeq" id="WP_379716394.1">
    <property type="nucleotide sequence ID" value="NZ_JBHTBS010000018.1"/>
</dbReference>
<dbReference type="PANTHER" id="PTHR32494:SF5">
    <property type="entry name" value="ALLANTOATE AMIDOHYDROLASE"/>
    <property type="match status" value="1"/>
</dbReference>
<dbReference type="CDD" id="cd03884">
    <property type="entry name" value="M20_bAS"/>
    <property type="match status" value="1"/>
</dbReference>
<dbReference type="InterPro" id="IPR036264">
    <property type="entry name" value="Bact_exopeptidase_dim_dom"/>
</dbReference>
<evidence type="ECO:0000256" key="2">
    <source>
        <dbReference type="ARBA" id="ARBA00022801"/>
    </source>
</evidence>
<keyword evidence="5" id="KW-1185">Reference proteome</keyword>
<dbReference type="Proteomes" id="UP001596472">
    <property type="component" value="Unassembled WGS sequence"/>
</dbReference>
<dbReference type="SUPFAM" id="SSF53187">
    <property type="entry name" value="Zn-dependent exopeptidases"/>
    <property type="match status" value="1"/>
</dbReference>
<feature type="domain" description="Peptidase M20 dimerisation" evidence="3">
    <location>
        <begin position="217"/>
        <end position="316"/>
    </location>
</feature>
<evidence type="ECO:0000256" key="1">
    <source>
        <dbReference type="ARBA" id="ARBA00006153"/>
    </source>
</evidence>
<dbReference type="NCBIfam" id="TIGR01879">
    <property type="entry name" value="hydantase"/>
    <property type="match status" value="1"/>
</dbReference>
<accession>A0ABW2LD50</accession>
<keyword evidence="2 4" id="KW-0378">Hydrolase</keyword>
<dbReference type="InterPro" id="IPR010158">
    <property type="entry name" value="Amidase_Cbmase"/>
</dbReference>